<evidence type="ECO:0000313" key="11">
    <source>
        <dbReference type="EMBL" id="OVZ79879.1"/>
    </source>
</evidence>
<evidence type="ECO:0000256" key="1">
    <source>
        <dbReference type="ARBA" id="ARBA00001933"/>
    </source>
</evidence>
<dbReference type="GO" id="GO:0004400">
    <property type="term" value="F:histidinol-phosphate transaminase activity"/>
    <property type="evidence" value="ECO:0007669"/>
    <property type="project" value="UniProtKB-UniRule"/>
</dbReference>
<name>A0AB73P3C6_YERKR</name>
<evidence type="ECO:0000256" key="4">
    <source>
        <dbReference type="ARBA" id="ARBA00011738"/>
    </source>
</evidence>
<comment type="similarity">
    <text evidence="3 9">Belongs to the class-II pyridoxal-phosphate-dependent aminotransferase family. Histidinol-phosphate aminotransferase subfamily.</text>
</comment>
<comment type="cofactor">
    <cofactor evidence="1 9">
        <name>pyridoxal 5'-phosphate</name>
        <dbReference type="ChEBI" id="CHEBI:597326"/>
    </cofactor>
</comment>
<proteinExistence type="inferred from homology"/>
<keyword evidence="5 9" id="KW-0032">Aminotransferase</keyword>
<evidence type="ECO:0000313" key="12">
    <source>
        <dbReference type="Proteomes" id="UP000195840"/>
    </source>
</evidence>
<dbReference type="InterPro" id="IPR050106">
    <property type="entry name" value="HistidinolP_aminotransfase"/>
</dbReference>
<dbReference type="PROSITE" id="PS00599">
    <property type="entry name" value="AA_TRANSFER_CLASS_2"/>
    <property type="match status" value="1"/>
</dbReference>
<feature type="modified residue" description="N6-(pyridoxal phosphate)lysine" evidence="9">
    <location>
        <position position="230"/>
    </location>
</feature>
<evidence type="ECO:0000256" key="6">
    <source>
        <dbReference type="ARBA" id="ARBA00022679"/>
    </source>
</evidence>
<dbReference type="EC" id="2.6.1.9" evidence="9"/>
<keyword evidence="7 9" id="KW-0663">Pyridoxal phosphate</keyword>
<dbReference type="SUPFAM" id="SSF53383">
    <property type="entry name" value="PLP-dependent transferases"/>
    <property type="match status" value="1"/>
</dbReference>
<dbReference type="NCBIfam" id="TIGR01141">
    <property type="entry name" value="hisC"/>
    <property type="match status" value="1"/>
</dbReference>
<dbReference type="PANTHER" id="PTHR43643">
    <property type="entry name" value="HISTIDINOL-PHOSPHATE AMINOTRANSFERASE 2"/>
    <property type="match status" value="1"/>
</dbReference>
<dbReference type="GO" id="GO:0030170">
    <property type="term" value="F:pyridoxal phosphate binding"/>
    <property type="evidence" value="ECO:0007669"/>
    <property type="project" value="InterPro"/>
</dbReference>
<comment type="caution">
    <text evidence="11">The sequence shown here is derived from an EMBL/GenBank/DDBJ whole genome shotgun (WGS) entry which is preliminary data.</text>
</comment>
<keyword evidence="9" id="KW-0028">Amino-acid biosynthesis</keyword>
<evidence type="ECO:0000256" key="5">
    <source>
        <dbReference type="ARBA" id="ARBA00022576"/>
    </source>
</evidence>
<dbReference type="InterPro" id="IPR015422">
    <property type="entry name" value="PyrdxlP-dep_Trfase_small"/>
</dbReference>
<comment type="catalytic activity">
    <reaction evidence="8 9">
        <text>L-histidinol phosphate + 2-oxoglutarate = 3-(imidazol-4-yl)-2-oxopropyl phosphate + L-glutamate</text>
        <dbReference type="Rhea" id="RHEA:23744"/>
        <dbReference type="ChEBI" id="CHEBI:16810"/>
        <dbReference type="ChEBI" id="CHEBI:29985"/>
        <dbReference type="ChEBI" id="CHEBI:57766"/>
        <dbReference type="ChEBI" id="CHEBI:57980"/>
        <dbReference type="EC" id="2.6.1.9"/>
    </reaction>
</comment>
<dbReference type="InterPro" id="IPR005861">
    <property type="entry name" value="HisP_aminotrans"/>
</dbReference>
<keyword evidence="12" id="KW-1185">Reference proteome</keyword>
<dbReference type="InterPro" id="IPR001917">
    <property type="entry name" value="Aminotrans_II_pyridoxalP_BS"/>
</dbReference>
<feature type="domain" description="Aminotransferase class I/classII large" evidence="10">
    <location>
        <begin position="37"/>
        <end position="365"/>
    </location>
</feature>
<reference evidence="11 12" key="1">
    <citation type="submission" date="2017-05" db="EMBL/GenBank/DDBJ databases">
        <title>Whole genome sequencing of Yersinia kristensenii.</title>
        <authorList>
            <person name="Campioni F."/>
        </authorList>
    </citation>
    <scope>NUCLEOTIDE SEQUENCE [LARGE SCALE GENOMIC DNA]</scope>
    <source>
        <strain evidence="11 12">CFSAN060538</strain>
    </source>
</reference>
<evidence type="ECO:0000256" key="3">
    <source>
        <dbReference type="ARBA" id="ARBA00007970"/>
    </source>
</evidence>
<dbReference type="PANTHER" id="PTHR43643:SF3">
    <property type="entry name" value="HISTIDINOL-PHOSPHATE AMINOTRANSFERASE"/>
    <property type="match status" value="1"/>
</dbReference>
<accession>A0AB73P3C6</accession>
<dbReference type="Gene3D" id="3.40.640.10">
    <property type="entry name" value="Type I PLP-dependent aspartate aminotransferase-like (Major domain)"/>
    <property type="match status" value="1"/>
</dbReference>
<dbReference type="InterPro" id="IPR015421">
    <property type="entry name" value="PyrdxlP-dep_Trfase_major"/>
</dbReference>
<evidence type="ECO:0000256" key="9">
    <source>
        <dbReference type="HAMAP-Rule" id="MF_01023"/>
    </source>
</evidence>
<evidence type="ECO:0000259" key="10">
    <source>
        <dbReference type="Pfam" id="PF00155"/>
    </source>
</evidence>
<evidence type="ECO:0000256" key="2">
    <source>
        <dbReference type="ARBA" id="ARBA00005011"/>
    </source>
</evidence>
<dbReference type="RefSeq" id="WP_087795422.1">
    <property type="nucleotide sequence ID" value="NZ_CAWNET010000007.1"/>
</dbReference>
<dbReference type="Pfam" id="PF00155">
    <property type="entry name" value="Aminotran_1_2"/>
    <property type="match status" value="1"/>
</dbReference>
<gene>
    <name evidence="9" type="primary">hisC</name>
    <name evidence="11" type="ORF">CBW52_13485</name>
</gene>
<dbReference type="Proteomes" id="UP000195840">
    <property type="component" value="Unassembled WGS sequence"/>
</dbReference>
<dbReference type="InterPro" id="IPR004839">
    <property type="entry name" value="Aminotransferase_I/II_large"/>
</dbReference>
<comment type="subunit">
    <text evidence="4 9">Homodimer.</text>
</comment>
<protein>
    <recommendedName>
        <fullName evidence="9">Histidinol-phosphate aminotransferase</fullName>
        <ecNumber evidence="9">2.6.1.9</ecNumber>
    </recommendedName>
    <alternativeName>
        <fullName evidence="9">Imidazole acetol-phosphate transaminase</fullName>
    </alternativeName>
</protein>
<evidence type="ECO:0000256" key="7">
    <source>
        <dbReference type="ARBA" id="ARBA00022898"/>
    </source>
</evidence>
<dbReference type="HAMAP" id="MF_01023">
    <property type="entry name" value="HisC_aminotrans_2"/>
    <property type="match status" value="1"/>
</dbReference>
<sequence>MYNSNTFARSEVQALNSYNAGLSIEAVREQYGVLRVAKLGSNENPLGVSPKALLALTSQAHQAALYPDQSCSLLRTALAQKLFIDEKRLVFGNGSEDLLSIICRVFLDHGDQVVTVLPSFGLHIIYPQAMGAKVIGIPMGQNMRVDVHTLMAAITPRTRLLMFSSPSNPVGSALNSGELQYIIDNLPSHTLLILDEAYFEYANNEQDYPDCLKMLKESKCHYVVLRTFSKAYALAGLRVGYGIVSDPALAESIDRLRTPFNVNRCAQAAAVAALADDEHLTASIKHIRHERRRINNVLQQDFRLQPIPSMANFIFFASPVAVDIVNTTLLRQGVIIKPWGEPGYSQFLRVSVGSYEDNNLFLEALGNALHQKNILAKEG</sequence>
<evidence type="ECO:0000256" key="8">
    <source>
        <dbReference type="ARBA" id="ARBA00047481"/>
    </source>
</evidence>
<keyword evidence="6 9" id="KW-0808">Transferase</keyword>
<organism evidence="11 12">
    <name type="scientific">Yersinia kristensenii</name>
    <dbReference type="NCBI Taxonomy" id="28152"/>
    <lineage>
        <taxon>Bacteria</taxon>
        <taxon>Pseudomonadati</taxon>
        <taxon>Pseudomonadota</taxon>
        <taxon>Gammaproteobacteria</taxon>
        <taxon>Enterobacterales</taxon>
        <taxon>Yersiniaceae</taxon>
        <taxon>Yersinia</taxon>
    </lineage>
</organism>
<dbReference type="GO" id="GO:0000105">
    <property type="term" value="P:L-histidine biosynthetic process"/>
    <property type="evidence" value="ECO:0007669"/>
    <property type="project" value="UniProtKB-UniRule"/>
</dbReference>
<dbReference type="EMBL" id="NHOG01000015">
    <property type="protein sequence ID" value="OVZ79879.1"/>
    <property type="molecule type" value="Genomic_DNA"/>
</dbReference>
<comment type="pathway">
    <text evidence="2 9">Amino-acid biosynthesis; L-histidine biosynthesis; L-histidine from 5-phospho-alpha-D-ribose 1-diphosphate: step 7/9.</text>
</comment>
<dbReference type="Gene3D" id="3.90.1150.10">
    <property type="entry name" value="Aspartate Aminotransferase, domain 1"/>
    <property type="match status" value="1"/>
</dbReference>
<keyword evidence="9" id="KW-0368">Histidine biosynthesis</keyword>
<dbReference type="AlphaFoldDB" id="A0AB73P3C6"/>
<dbReference type="CDD" id="cd00609">
    <property type="entry name" value="AAT_like"/>
    <property type="match status" value="1"/>
</dbReference>
<dbReference type="InterPro" id="IPR015424">
    <property type="entry name" value="PyrdxlP-dep_Trfase"/>
</dbReference>